<keyword evidence="2" id="KW-1185">Reference proteome</keyword>
<dbReference type="InterPro" id="IPR011333">
    <property type="entry name" value="SKP1/BTB/POZ_sf"/>
</dbReference>
<dbReference type="GeneID" id="87947246"/>
<sequence>METFATFMEYVYTQDFTIDDADEKPDYPEISLMGLISRRISHVVMDYADDHFDTKHDTRETIQHSPEYYMSIARLYNFANQYDLSELMDLCTEKVRLSLANTSFDDTDALSIWTLLEFIWPTTNVEDKLREVLLRFVLLNLATAMQSGHSFHVLKNIPEISTALLFMTPSSYWEELSSYN</sequence>
<organism evidence="1 2">
    <name type="scientific">Colletotrichum destructivum</name>
    <dbReference type="NCBI Taxonomy" id="34406"/>
    <lineage>
        <taxon>Eukaryota</taxon>
        <taxon>Fungi</taxon>
        <taxon>Dikarya</taxon>
        <taxon>Ascomycota</taxon>
        <taxon>Pezizomycotina</taxon>
        <taxon>Sordariomycetes</taxon>
        <taxon>Hypocreomycetidae</taxon>
        <taxon>Glomerellales</taxon>
        <taxon>Glomerellaceae</taxon>
        <taxon>Colletotrichum</taxon>
        <taxon>Colletotrichum destructivum species complex</taxon>
    </lineage>
</organism>
<protein>
    <submittedName>
        <fullName evidence="1">SKP1/BTB/POZ domain superfamily protein</fullName>
    </submittedName>
</protein>
<dbReference type="RefSeq" id="XP_062782953.1">
    <property type="nucleotide sequence ID" value="XM_062926902.1"/>
</dbReference>
<gene>
    <name evidence="1" type="ORF">CDEST_10746</name>
</gene>
<dbReference type="AlphaFoldDB" id="A0AAX4IRC8"/>
<evidence type="ECO:0000313" key="1">
    <source>
        <dbReference type="EMBL" id="WQF85732.1"/>
    </source>
</evidence>
<dbReference type="KEGG" id="cdet:87947246"/>
<dbReference type="EMBL" id="CP137311">
    <property type="protein sequence ID" value="WQF85732.1"/>
    <property type="molecule type" value="Genomic_DNA"/>
</dbReference>
<accession>A0AAX4IRC8</accession>
<dbReference type="Gene3D" id="3.30.710.10">
    <property type="entry name" value="Potassium Channel Kv1.1, Chain A"/>
    <property type="match status" value="1"/>
</dbReference>
<proteinExistence type="predicted"/>
<dbReference type="Proteomes" id="UP001322277">
    <property type="component" value="Chromosome 7"/>
</dbReference>
<evidence type="ECO:0000313" key="2">
    <source>
        <dbReference type="Proteomes" id="UP001322277"/>
    </source>
</evidence>
<name>A0AAX4IRC8_9PEZI</name>
<reference evidence="2" key="1">
    <citation type="journal article" date="2023" name="bioRxiv">
        <title>Complete genome of the Medicago anthracnose fungus, Colletotrichum destructivum, reveals a mini-chromosome-like region within a core chromosome.</title>
        <authorList>
            <person name="Lapalu N."/>
            <person name="Simon A."/>
            <person name="Lu A."/>
            <person name="Plaumann P.-L."/>
            <person name="Amselem J."/>
            <person name="Pigne S."/>
            <person name="Auger A."/>
            <person name="Koch C."/>
            <person name="Dallery J.-F."/>
            <person name="O'Connell R.J."/>
        </authorList>
    </citation>
    <scope>NUCLEOTIDE SEQUENCE [LARGE SCALE GENOMIC DNA]</scope>
    <source>
        <strain evidence="2">CBS 520.97</strain>
    </source>
</reference>